<comment type="caution">
    <text evidence="2">The sequence shown here is derived from an EMBL/GenBank/DDBJ whole genome shotgun (WGS) entry which is preliminary data.</text>
</comment>
<dbReference type="AlphaFoldDB" id="A0A1Y1WTQ6"/>
<dbReference type="InParanoid" id="A0A1Y1WTQ6"/>
<gene>
    <name evidence="2" type="ORF">K493DRAFT_309010</name>
</gene>
<feature type="compositionally biased region" description="Polar residues" evidence="1">
    <location>
        <begin position="87"/>
        <end position="101"/>
    </location>
</feature>
<feature type="region of interest" description="Disordered" evidence="1">
    <location>
        <begin position="75"/>
        <end position="107"/>
    </location>
</feature>
<evidence type="ECO:0000313" key="2">
    <source>
        <dbReference type="EMBL" id="ORX76524.1"/>
    </source>
</evidence>
<keyword evidence="3" id="KW-1185">Reference proteome</keyword>
<organism evidence="2 3">
    <name type="scientific">Basidiobolus meristosporus CBS 931.73</name>
    <dbReference type="NCBI Taxonomy" id="1314790"/>
    <lineage>
        <taxon>Eukaryota</taxon>
        <taxon>Fungi</taxon>
        <taxon>Fungi incertae sedis</taxon>
        <taxon>Zoopagomycota</taxon>
        <taxon>Entomophthoromycotina</taxon>
        <taxon>Basidiobolomycetes</taxon>
        <taxon>Basidiobolales</taxon>
        <taxon>Basidiobolaceae</taxon>
        <taxon>Basidiobolus</taxon>
    </lineage>
</organism>
<reference evidence="2 3" key="1">
    <citation type="submission" date="2016-07" db="EMBL/GenBank/DDBJ databases">
        <title>Pervasive Adenine N6-methylation of Active Genes in Fungi.</title>
        <authorList>
            <consortium name="DOE Joint Genome Institute"/>
            <person name="Mondo S.J."/>
            <person name="Dannebaum R.O."/>
            <person name="Kuo R.C."/>
            <person name="Labutti K."/>
            <person name="Haridas S."/>
            <person name="Kuo A."/>
            <person name="Salamov A."/>
            <person name="Ahrendt S.R."/>
            <person name="Lipzen A."/>
            <person name="Sullivan W."/>
            <person name="Andreopoulos W.B."/>
            <person name="Clum A."/>
            <person name="Lindquist E."/>
            <person name="Daum C."/>
            <person name="Ramamoorthy G.K."/>
            <person name="Gryganskyi A."/>
            <person name="Culley D."/>
            <person name="Magnuson J.K."/>
            <person name="James T.Y."/>
            <person name="O'Malley M.A."/>
            <person name="Stajich J.E."/>
            <person name="Spatafora J.W."/>
            <person name="Visel A."/>
            <person name="Grigoriev I.V."/>
        </authorList>
    </citation>
    <scope>NUCLEOTIDE SEQUENCE [LARGE SCALE GENOMIC DNA]</scope>
    <source>
        <strain evidence="2 3">CBS 931.73</strain>
    </source>
</reference>
<protein>
    <submittedName>
        <fullName evidence="2">Uncharacterized protein</fullName>
    </submittedName>
</protein>
<dbReference type="EMBL" id="MCFE01000935">
    <property type="protein sequence ID" value="ORX76524.1"/>
    <property type="molecule type" value="Genomic_DNA"/>
</dbReference>
<proteinExistence type="predicted"/>
<feature type="region of interest" description="Disordered" evidence="1">
    <location>
        <begin position="1"/>
        <end position="41"/>
    </location>
</feature>
<sequence>MDKRSSEAENTVTADLTQCRRQRRTNRRQRPEERGEDQADNSWEVNEEVVKVTPKQCWSNPVVEALAMVQTELPEYSSTSHHKILQITPSTSSQAERPSTTNEDEEQSVTCVSVNHTLQLLHVKGHNYSPTYRNTSFRYINATIAATTTTTTAINNILKKSDK</sequence>
<name>A0A1Y1WTQ6_9FUNG</name>
<evidence type="ECO:0000256" key="1">
    <source>
        <dbReference type="SAM" id="MobiDB-lite"/>
    </source>
</evidence>
<dbReference type="Proteomes" id="UP000193498">
    <property type="component" value="Unassembled WGS sequence"/>
</dbReference>
<evidence type="ECO:0000313" key="3">
    <source>
        <dbReference type="Proteomes" id="UP000193498"/>
    </source>
</evidence>
<accession>A0A1Y1WTQ6</accession>